<dbReference type="OrthoDB" id="2084556at2"/>
<evidence type="ECO:0000313" key="1">
    <source>
        <dbReference type="EMBL" id="SDC72777.1"/>
    </source>
</evidence>
<name>A0A1G6P010_9BACI</name>
<organism evidence="1 2">
    <name type="scientific">Shouchella lonarensis</name>
    <dbReference type="NCBI Taxonomy" id="1464122"/>
    <lineage>
        <taxon>Bacteria</taxon>
        <taxon>Bacillati</taxon>
        <taxon>Bacillota</taxon>
        <taxon>Bacilli</taxon>
        <taxon>Bacillales</taxon>
        <taxon>Bacillaceae</taxon>
        <taxon>Shouchella</taxon>
    </lineage>
</organism>
<accession>A0A1G6P010</accession>
<dbReference type="STRING" id="1464122.SAMN05421737_11411"/>
<keyword evidence="2" id="KW-1185">Reference proteome</keyword>
<dbReference type="EMBL" id="FMYM01000014">
    <property type="protein sequence ID" value="SDC72777.1"/>
    <property type="molecule type" value="Genomic_DNA"/>
</dbReference>
<dbReference type="Pfam" id="PF10955">
    <property type="entry name" value="Fin"/>
    <property type="match status" value="1"/>
</dbReference>
<dbReference type="Proteomes" id="UP000242662">
    <property type="component" value="Unassembled WGS sequence"/>
</dbReference>
<sequence>MIHYHCRHCNHLLGSVANDTSLSALGFSNLTIAEQQALLTYIQNGDIQVKTICEHCHAALEQQPELYMLPNFIQ</sequence>
<protein>
    <recommendedName>
        <fullName evidence="3">Anti-sigma-F factor Fin</fullName>
    </recommendedName>
</protein>
<dbReference type="AlphaFoldDB" id="A0A1G6P010"/>
<reference evidence="2" key="1">
    <citation type="submission" date="2016-09" db="EMBL/GenBank/DDBJ databases">
        <authorList>
            <person name="Varghese N."/>
            <person name="Submissions S."/>
        </authorList>
    </citation>
    <scope>NUCLEOTIDE SEQUENCE [LARGE SCALE GENOMIC DNA]</scope>
    <source>
        <strain evidence="2">25nlg</strain>
    </source>
</reference>
<evidence type="ECO:0000313" key="2">
    <source>
        <dbReference type="Proteomes" id="UP000242662"/>
    </source>
</evidence>
<gene>
    <name evidence="1" type="ORF">SAMN05421737_11411</name>
</gene>
<dbReference type="InterPro" id="IPR020115">
    <property type="entry name" value="Fin"/>
</dbReference>
<dbReference type="RefSeq" id="WP_090776645.1">
    <property type="nucleotide sequence ID" value="NZ_FMYM01000014.1"/>
</dbReference>
<evidence type="ECO:0008006" key="3">
    <source>
        <dbReference type="Google" id="ProtNLM"/>
    </source>
</evidence>
<proteinExistence type="predicted"/>
<dbReference type="GO" id="GO:0010468">
    <property type="term" value="P:regulation of gene expression"/>
    <property type="evidence" value="ECO:0007669"/>
    <property type="project" value="InterPro"/>
</dbReference>